<organism evidence="2">
    <name type="scientific">hydrocarbon metagenome</name>
    <dbReference type="NCBI Taxonomy" id="938273"/>
    <lineage>
        <taxon>unclassified sequences</taxon>
        <taxon>metagenomes</taxon>
        <taxon>ecological metagenomes</taxon>
    </lineage>
</organism>
<dbReference type="EMBL" id="LNQE01000914">
    <property type="protein sequence ID" value="KUG23282.1"/>
    <property type="molecule type" value="Genomic_DNA"/>
</dbReference>
<evidence type="ECO:0000313" key="2">
    <source>
        <dbReference type="EMBL" id="KUG23282.1"/>
    </source>
</evidence>
<evidence type="ECO:0000256" key="1">
    <source>
        <dbReference type="ARBA" id="ARBA00005806"/>
    </source>
</evidence>
<reference evidence="2" key="1">
    <citation type="journal article" date="2015" name="Proc. Natl. Acad. Sci. U.S.A.">
        <title>Networks of energetic and metabolic interactions define dynamics in microbial communities.</title>
        <authorList>
            <person name="Embree M."/>
            <person name="Liu J.K."/>
            <person name="Al-Bassam M.M."/>
            <person name="Zengler K."/>
        </authorList>
    </citation>
    <scope>NUCLEOTIDE SEQUENCE</scope>
</reference>
<dbReference type="PANTHER" id="PTHR30548:SF2">
    <property type="entry name" value="2-HYDROXYACYL-COA DEHYDRATASE,D-COMPONENT"/>
    <property type="match status" value="1"/>
</dbReference>
<dbReference type="Gene3D" id="3.40.50.11890">
    <property type="match status" value="1"/>
</dbReference>
<proteinExistence type="inferred from homology"/>
<comment type="similarity">
    <text evidence="1">Belongs to the FldB/FldC dehydratase alpha/beta subunit family.</text>
</comment>
<dbReference type="AlphaFoldDB" id="A0A0W8FRC1"/>
<protein>
    <submittedName>
        <fullName evidence="2">2-hydroxyglutaryl-coa dehydratase d-component</fullName>
    </submittedName>
</protein>
<dbReference type="InterPro" id="IPR010327">
    <property type="entry name" value="FldB/FldC_alpha/beta"/>
</dbReference>
<comment type="caution">
    <text evidence="2">The sequence shown here is derived from an EMBL/GenBank/DDBJ whole genome shotgun (WGS) entry which is preliminary data.</text>
</comment>
<name>A0A0W8FRC1_9ZZZZ</name>
<gene>
    <name evidence="2" type="ORF">ASZ90_006943</name>
</gene>
<sequence length="468" mass="53165">MRKETREYNFDWMMWNAFSAASRLKSGTDKEYQTILKYIPYFKGVVGAILGTGEPGEKFIGICSKYLENLVFAKEKGKKTAITTFCFSPAIFYAMDIMPICLEVLSVMMTFTYKRGTSEFLDYCNEVGFTETSCSSQRGTIGAYLAGIGTDIDMIVTDTPGVCDTNANAFSFASAYLKKPFFQLDFPPDLTGERSREYHREDFKALIRFLEDNTGKKLDYDRLKGHLVELAKQDELIAELEDLARIIPSPVPVPYNLMVYASRFLFAGMPECTGVLESMLKVAKENAAKNISGLSGGVEKLRAFFCYIDHYAQNLQFWQMLDRNGICYQGNILSHFWSHNAPHVAHYHKEDAAYIIDTKSPDALIDSLGMINSRMPMVKSIRGPYDAPNMWLEDTLGLAKIYSADFIVYNGTPGCRNTWGMVKLLARDTEKAGYPTYIMYADAFDVRVQSWEATEERFMEFLKVRRLV</sequence>
<dbReference type="PANTHER" id="PTHR30548">
    <property type="entry name" value="2-HYDROXYGLUTARYL-COA DEHYDRATASE, D-COMPONENT-RELATED"/>
    <property type="match status" value="1"/>
</dbReference>
<dbReference type="Pfam" id="PF06050">
    <property type="entry name" value="HGD-D"/>
    <property type="match status" value="1"/>
</dbReference>
<accession>A0A0W8FRC1</accession>